<reference evidence="7 8" key="1">
    <citation type="submission" date="2024-03" db="EMBL/GenBank/DDBJ databases">
        <title>Complete genome sequence of the green alga Chloropicon roscoffensis RCC1871.</title>
        <authorList>
            <person name="Lemieux C."/>
            <person name="Pombert J.-F."/>
            <person name="Otis C."/>
            <person name="Turmel M."/>
        </authorList>
    </citation>
    <scope>NUCLEOTIDE SEQUENCE [LARGE SCALE GENOMIC DNA]</scope>
    <source>
        <strain evidence="7 8">RCC1871</strain>
    </source>
</reference>
<feature type="domain" description="PHD-type" evidence="5">
    <location>
        <begin position="131"/>
        <end position="183"/>
    </location>
</feature>
<dbReference type="EMBL" id="CP151508">
    <property type="protein sequence ID" value="WZN63761.1"/>
    <property type="molecule type" value="Genomic_DNA"/>
</dbReference>
<dbReference type="GO" id="GO:0008270">
    <property type="term" value="F:zinc ion binding"/>
    <property type="evidence" value="ECO:0007669"/>
    <property type="project" value="UniProtKB-KW"/>
</dbReference>
<evidence type="ECO:0000256" key="3">
    <source>
        <dbReference type="ARBA" id="ARBA00022833"/>
    </source>
</evidence>
<dbReference type="SMART" id="SM00249">
    <property type="entry name" value="PHD"/>
    <property type="match status" value="1"/>
</dbReference>
<gene>
    <name evidence="7" type="ORF">HKI87_08g53120</name>
</gene>
<dbReference type="PROSITE" id="PS51038">
    <property type="entry name" value="BAH"/>
    <property type="match status" value="1"/>
</dbReference>
<dbReference type="PROSITE" id="PS50016">
    <property type="entry name" value="ZF_PHD_2"/>
    <property type="match status" value="1"/>
</dbReference>
<dbReference type="SMART" id="SM00439">
    <property type="entry name" value="BAH"/>
    <property type="match status" value="1"/>
</dbReference>
<dbReference type="InterPro" id="IPR019786">
    <property type="entry name" value="Zinc_finger_PHD-type_CS"/>
</dbReference>
<evidence type="ECO:0000313" key="8">
    <source>
        <dbReference type="Proteomes" id="UP001472866"/>
    </source>
</evidence>
<evidence type="ECO:0000256" key="1">
    <source>
        <dbReference type="ARBA" id="ARBA00022723"/>
    </source>
</evidence>
<sequence length="193" mass="22420">MTDDVDQRAPYDRTKAKAGDTVFIFAGKHVDSFIAKIVSISHKDGIAKLLWYYKPEDVIGGRQSWHGEKELFAQPITGLTNKNPIDSIEGACRVHTLDEYERLEEIGENDYFWRFEYNPLKKGTFKPDQVPVYCVCELPYNPDKPMIECAICKEWFHWECVGYFREAHAEGLEPYVCKECEHQKKDEDGDETQ</sequence>
<dbReference type="InterPro" id="IPR001025">
    <property type="entry name" value="BAH_dom"/>
</dbReference>
<proteinExistence type="predicted"/>
<name>A0AAX4PCG2_9CHLO</name>
<evidence type="ECO:0000313" key="7">
    <source>
        <dbReference type="EMBL" id="WZN63761.1"/>
    </source>
</evidence>
<protein>
    <submittedName>
        <fullName evidence="7">Chromatin remodeling protein</fullName>
    </submittedName>
</protein>
<dbReference type="InterPro" id="IPR013083">
    <property type="entry name" value="Znf_RING/FYVE/PHD"/>
</dbReference>
<evidence type="ECO:0000256" key="4">
    <source>
        <dbReference type="PROSITE-ProRule" id="PRU00146"/>
    </source>
</evidence>
<keyword evidence="1" id="KW-0479">Metal-binding</keyword>
<dbReference type="AlphaFoldDB" id="A0AAX4PCG2"/>
<feature type="domain" description="BAH" evidence="6">
    <location>
        <begin position="14"/>
        <end position="128"/>
    </location>
</feature>
<dbReference type="InterPro" id="IPR001965">
    <property type="entry name" value="Znf_PHD"/>
</dbReference>
<dbReference type="GO" id="GO:0003682">
    <property type="term" value="F:chromatin binding"/>
    <property type="evidence" value="ECO:0007669"/>
    <property type="project" value="InterPro"/>
</dbReference>
<dbReference type="Proteomes" id="UP001472866">
    <property type="component" value="Chromosome 08"/>
</dbReference>
<evidence type="ECO:0000259" key="6">
    <source>
        <dbReference type="PROSITE" id="PS51038"/>
    </source>
</evidence>
<dbReference type="Pfam" id="PF00628">
    <property type="entry name" value="PHD"/>
    <property type="match status" value="1"/>
</dbReference>
<keyword evidence="3" id="KW-0862">Zinc</keyword>
<accession>A0AAX4PCG2</accession>
<dbReference type="Pfam" id="PF01426">
    <property type="entry name" value="BAH"/>
    <property type="match status" value="1"/>
</dbReference>
<dbReference type="SUPFAM" id="SSF57903">
    <property type="entry name" value="FYVE/PHD zinc finger"/>
    <property type="match status" value="1"/>
</dbReference>
<dbReference type="InterPro" id="IPR043151">
    <property type="entry name" value="BAH_sf"/>
</dbReference>
<dbReference type="Gene3D" id="2.30.30.490">
    <property type="match status" value="1"/>
</dbReference>
<dbReference type="InterPro" id="IPR011011">
    <property type="entry name" value="Znf_FYVE_PHD"/>
</dbReference>
<dbReference type="PANTHER" id="PTHR46364">
    <property type="entry name" value="OS08G0421900 PROTEIN"/>
    <property type="match status" value="1"/>
</dbReference>
<dbReference type="PROSITE" id="PS01359">
    <property type="entry name" value="ZF_PHD_1"/>
    <property type="match status" value="1"/>
</dbReference>
<keyword evidence="8" id="KW-1185">Reference proteome</keyword>
<evidence type="ECO:0000259" key="5">
    <source>
        <dbReference type="PROSITE" id="PS50016"/>
    </source>
</evidence>
<evidence type="ECO:0000256" key="2">
    <source>
        <dbReference type="ARBA" id="ARBA00022771"/>
    </source>
</evidence>
<organism evidence="7 8">
    <name type="scientific">Chloropicon roscoffensis</name>
    <dbReference type="NCBI Taxonomy" id="1461544"/>
    <lineage>
        <taxon>Eukaryota</taxon>
        <taxon>Viridiplantae</taxon>
        <taxon>Chlorophyta</taxon>
        <taxon>Chloropicophyceae</taxon>
        <taxon>Chloropicales</taxon>
        <taxon>Chloropicaceae</taxon>
        <taxon>Chloropicon</taxon>
    </lineage>
</organism>
<keyword evidence="2 4" id="KW-0863">Zinc-finger</keyword>
<dbReference type="InterPro" id="IPR019787">
    <property type="entry name" value="Znf_PHD-finger"/>
</dbReference>
<dbReference type="Gene3D" id="3.30.40.10">
    <property type="entry name" value="Zinc/RING finger domain, C3HC4 (zinc finger)"/>
    <property type="match status" value="1"/>
</dbReference>